<dbReference type="EMBL" id="JAQAGZ010000037">
    <property type="protein sequence ID" value="MCZ8517392.1"/>
    <property type="molecule type" value="Genomic_DNA"/>
</dbReference>
<evidence type="ECO:0000259" key="2">
    <source>
        <dbReference type="Pfam" id="PF13411"/>
    </source>
</evidence>
<keyword evidence="1" id="KW-0175">Coiled coil</keyword>
<feature type="coiled-coil region" evidence="1">
    <location>
        <begin position="126"/>
        <end position="160"/>
    </location>
</feature>
<evidence type="ECO:0000313" key="4">
    <source>
        <dbReference type="Proteomes" id="UP001527882"/>
    </source>
</evidence>
<comment type="caution">
    <text evidence="3">The sequence shown here is derived from an EMBL/GenBank/DDBJ whole genome shotgun (WGS) entry which is preliminary data.</text>
</comment>
<dbReference type="InterPro" id="IPR009061">
    <property type="entry name" value="DNA-bd_dom_put_sf"/>
</dbReference>
<accession>A0ABT4QKK5</accession>
<dbReference type="Gene3D" id="1.10.1660.10">
    <property type="match status" value="1"/>
</dbReference>
<dbReference type="Proteomes" id="UP001527882">
    <property type="component" value="Unassembled WGS sequence"/>
</dbReference>
<reference evidence="3 4" key="1">
    <citation type="submission" date="2022-12" db="EMBL/GenBank/DDBJ databases">
        <title>Draft genome sequence of Paenibacillus sp. dW9.</title>
        <authorList>
            <person name="Choi E.-W."/>
            <person name="Kim D.-U."/>
        </authorList>
    </citation>
    <scope>NUCLEOTIDE SEQUENCE [LARGE SCALE GENOMIC DNA]</scope>
    <source>
        <strain evidence="4">dW9</strain>
    </source>
</reference>
<dbReference type="RefSeq" id="WP_269885920.1">
    <property type="nucleotide sequence ID" value="NZ_JAQAGZ010000037.1"/>
</dbReference>
<protein>
    <submittedName>
        <fullName evidence="3">MerR family transcriptional regulator</fullName>
    </submittedName>
</protein>
<dbReference type="InterPro" id="IPR000551">
    <property type="entry name" value="MerR-type_HTH_dom"/>
</dbReference>
<organism evidence="3 4">
    <name type="scientific">Paenibacillus gyeongsangnamensis</name>
    <dbReference type="NCBI Taxonomy" id="3388067"/>
    <lineage>
        <taxon>Bacteria</taxon>
        <taxon>Bacillati</taxon>
        <taxon>Bacillota</taxon>
        <taxon>Bacilli</taxon>
        <taxon>Bacillales</taxon>
        <taxon>Paenibacillaceae</taxon>
        <taxon>Paenibacillus</taxon>
    </lineage>
</organism>
<dbReference type="Pfam" id="PF13411">
    <property type="entry name" value="MerR_1"/>
    <property type="match status" value="1"/>
</dbReference>
<sequence length="183" mass="21014">MKMWTTKEAAEALNVSPTTIKRWASHFVGRFTKDEWGHYVFSENDLEKLSFIKKQLDQRLQLNQIEFDAQAASMKQAVLETAAASADAAGFQAEQLAEYCHEMKRRCDSLEYKLSTKADEVVSIQLLEHRRELDDLTRSVKLLLQNTENLNQSINLLQKRSEAFFSVPQTAKKKTLLASLFQL</sequence>
<evidence type="ECO:0000256" key="1">
    <source>
        <dbReference type="SAM" id="Coils"/>
    </source>
</evidence>
<name>A0ABT4QKK5_9BACL</name>
<evidence type="ECO:0000313" key="3">
    <source>
        <dbReference type="EMBL" id="MCZ8517392.1"/>
    </source>
</evidence>
<keyword evidence="4" id="KW-1185">Reference proteome</keyword>
<proteinExistence type="predicted"/>
<gene>
    <name evidence="3" type="ORF">O9H85_34605</name>
</gene>
<feature type="domain" description="HTH merR-type" evidence="2">
    <location>
        <begin position="5"/>
        <end position="65"/>
    </location>
</feature>
<dbReference type="SUPFAM" id="SSF46955">
    <property type="entry name" value="Putative DNA-binding domain"/>
    <property type="match status" value="1"/>
</dbReference>